<dbReference type="PANTHER" id="PTHR24252">
    <property type="entry name" value="ACROSIN-RELATED"/>
    <property type="match status" value="1"/>
</dbReference>
<dbReference type="InterPro" id="IPR009003">
    <property type="entry name" value="Peptidase_S1_PA"/>
</dbReference>
<organism evidence="4">
    <name type="scientific">Lepeophtheirus salmonis</name>
    <name type="common">Salmon louse</name>
    <name type="synonym">Caligus salmonis</name>
    <dbReference type="NCBI Taxonomy" id="72036"/>
    <lineage>
        <taxon>Eukaryota</taxon>
        <taxon>Metazoa</taxon>
        <taxon>Ecdysozoa</taxon>
        <taxon>Arthropoda</taxon>
        <taxon>Crustacea</taxon>
        <taxon>Multicrustacea</taxon>
        <taxon>Hexanauplia</taxon>
        <taxon>Copepoda</taxon>
        <taxon>Siphonostomatoida</taxon>
        <taxon>Caligidae</taxon>
        <taxon>Lepeophtheirus</taxon>
    </lineage>
</organism>
<accession>A0A0K2TV18</accession>
<dbReference type="EMBL" id="HACA01011875">
    <property type="protein sequence ID" value="CDW29236.1"/>
    <property type="molecule type" value="Transcribed_RNA"/>
</dbReference>
<keyword evidence="2" id="KW-0732">Signal</keyword>
<keyword evidence="4" id="KW-0378">Hydrolase</keyword>
<evidence type="ECO:0000313" key="4">
    <source>
        <dbReference type="EMBL" id="CDW29236.1"/>
    </source>
</evidence>
<evidence type="ECO:0000259" key="3">
    <source>
        <dbReference type="PROSITE" id="PS50240"/>
    </source>
</evidence>
<dbReference type="OrthoDB" id="60866at2759"/>
<dbReference type="Gene3D" id="2.40.10.10">
    <property type="entry name" value="Trypsin-like serine proteases"/>
    <property type="match status" value="1"/>
</dbReference>
<dbReference type="SMART" id="SM00020">
    <property type="entry name" value="Tryp_SPc"/>
    <property type="match status" value="1"/>
</dbReference>
<dbReference type="InterPro" id="IPR018114">
    <property type="entry name" value="TRYPSIN_HIS"/>
</dbReference>
<name>A0A0K2TV18_LEPSM</name>
<feature type="domain" description="Peptidase S1" evidence="3">
    <location>
        <begin position="46"/>
        <end position="179"/>
    </location>
</feature>
<dbReference type="InterPro" id="IPR001314">
    <property type="entry name" value="Peptidase_S1A"/>
</dbReference>
<dbReference type="InterPro" id="IPR001254">
    <property type="entry name" value="Trypsin_dom"/>
</dbReference>
<keyword evidence="1" id="KW-1015">Disulfide bond</keyword>
<dbReference type="Pfam" id="PF00089">
    <property type="entry name" value="Trypsin"/>
    <property type="match status" value="1"/>
</dbReference>
<evidence type="ECO:0000256" key="1">
    <source>
        <dbReference type="ARBA" id="ARBA00023157"/>
    </source>
</evidence>
<dbReference type="AlphaFoldDB" id="A0A0K2TV18"/>
<dbReference type="FunFam" id="2.40.10.10:FF:000068">
    <property type="entry name" value="transmembrane protease serine 2"/>
    <property type="match status" value="1"/>
</dbReference>
<feature type="signal peptide" evidence="2">
    <location>
        <begin position="1"/>
        <end position="19"/>
    </location>
</feature>
<feature type="chain" id="PRO_5005488134" evidence="2">
    <location>
        <begin position="20"/>
        <end position="179"/>
    </location>
</feature>
<dbReference type="PROSITE" id="PS00134">
    <property type="entry name" value="TRYPSIN_HIS"/>
    <property type="match status" value="1"/>
</dbReference>
<protein>
    <submittedName>
        <fullName evidence="4">Serine protease 27like [Latimeria chalumnae]</fullName>
    </submittedName>
</protein>
<sequence>MWSLLVLVIVLCFSSSVYSFSTVLYESCGSSPSKKQKGCNPRLNRITNGVAAEEGEIPWQVSIITRYLGNDEENECGGSIISNNFVLTAAHCFNPIIIQSVRHEYDRERISVYAGGYKRIRSGTEYRIKSIIKHPDYAINKIGLINDLALLKMSKDFEFSSTIQPICLPFLKPSIPNIG</sequence>
<reference evidence="4" key="1">
    <citation type="submission" date="2014-05" db="EMBL/GenBank/DDBJ databases">
        <authorList>
            <person name="Chronopoulou M."/>
        </authorList>
    </citation>
    <scope>NUCLEOTIDE SEQUENCE</scope>
    <source>
        <tissue evidence="4">Whole organism</tissue>
    </source>
</reference>
<proteinExistence type="predicted"/>
<dbReference type="GO" id="GO:0004252">
    <property type="term" value="F:serine-type endopeptidase activity"/>
    <property type="evidence" value="ECO:0007669"/>
    <property type="project" value="InterPro"/>
</dbReference>
<keyword evidence="4" id="KW-0645">Protease</keyword>
<dbReference type="GO" id="GO:0006508">
    <property type="term" value="P:proteolysis"/>
    <property type="evidence" value="ECO:0007669"/>
    <property type="project" value="UniProtKB-KW"/>
</dbReference>
<dbReference type="PRINTS" id="PR00722">
    <property type="entry name" value="CHYMOTRYPSIN"/>
</dbReference>
<dbReference type="InterPro" id="IPR043504">
    <property type="entry name" value="Peptidase_S1_PA_chymotrypsin"/>
</dbReference>
<evidence type="ECO:0000256" key="2">
    <source>
        <dbReference type="SAM" id="SignalP"/>
    </source>
</evidence>
<dbReference type="SUPFAM" id="SSF50494">
    <property type="entry name" value="Trypsin-like serine proteases"/>
    <property type="match status" value="1"/>
</dbReference>
<dbReference type="PANTHER" id="PTHR24252:SF26">
    <property type="entry name" value="TRANSMEMBRANE SERINE PROTEASE 9"/>
    <property type="match status" value="1"/>
</dbReference>
<dbReference type="PROSITE" id="PS50240">
    <property type="entry name" value="TRYPSIN_DOM"/>
    <property type="match status" value="1"/>
</dbReference>